<dbReference type="RefSeq" id="XP_007322026.1">
    <property type="nucleotide sequence ID" value="XM_007321964.1"/>
</dbReference>
<organism>
    <name type="scientific">Serpula lacrymans var. lacrymans (strain S7.9)</name>
    <name type="common">Dry rot fungus</name>
    <dbReference type="NCBI Taxonomy" id="578457"/>
    <lineage>
        <taxon>Eukaryota</taxon>
        <taxon>Fungi</taxon>
        <taxon>Dikarya</taxon>
        <taxon>Basidiomycota</taxon>
        <taxon>Agaricomycotina</taxon>
        <taxon>Agaricomycetes</taxon>
        <taxon>Agaricomycetidae</taxon>
        <taxon>Boletales</taxon>
        <taxon>Coniophorineae</taxon>
        <taxon>Serpulaceae</taxon>
        <taxon>Serpula</taxon>
    </lineage>
</organism>
<accession>F8P6K3</accession>
<proteinExistence type="predicted"/>
<sequence length="139" mass="16506">MENRIHKQLISKKKCHMLRTAAGPYQLLEGLFHGMIGHYNMYVDGWLHRKVSDSNILLLSEPEIQKPPTRFKFTQDLTKCASIIFDGDQAIKWRELLELKHEEHRSETFPYMSMRLLRAWDRGQAVLHTFADDLESFFW</sequence>
<dbReference type="AlphaFoldDB" id="F8P6K3"/>
<dbReference type="KEGG" id="sla:SERLADRAFT_475753"/>
<dbReference type="PANTHER" id="PTHR38248:SF2">
    <property type="entry name" value="FUNK1 11"/>
    <property type="match status" value="1"/>
</dbReference>
<evidence type="ECO:0000259" key="1">
    <source>
        <dbReference type="Pfam" id="PF17667"/>
    </source>
</evidence>
<evidence type="ECO:0000313" key="2">
    <source>
        <dbReference type="EMBL" id="EGO21069.1"/>
    </source>
</evidence>
<dbReference type="Pfam" id="PF17667">
    <property type="entry name" value="Pkinase_fungal"/>
    <property type="match status" value="1"/>
</dbReference>
<dbReference type="EMBL" id="GL945439">
    <property type="protein sequence ID" value="EGO21069.1"/>
    <property type="molecule type" value="Genomic_DNA"/>
</dbReference>
<dbReference type="GeneID" id="18820688"/>
<gene>
    <name evidence="2" type="ORF">SERLADRAFT_475753</name>
</gene>
<name>F8P6K3_SERL9</name>
<dbReference type="Proteomes" id="UP000008064">
    <property type="component" value="Unassembled WGS sequence"/>
</dbReference>
<feature type="non-terminal residue" evidence="2">
    <location>
        <position position="139"/>
    </location>
</feature>
<dbReference type="OrthoDB" id="5584477at2759"/>
<reference evidence="2" key="1">
    <citation type="submission" date="2011-04" db="EMBL/GenBank/DDBJ databases">
        <title>Evolution of plant cell wall degrading machinery underlies the functional diversity of forest fungi.</title>
        <authorList>
            <consortium name="US DOE Joint Genome Institute (JGI-PGF)"/>
            <person name="Eastwood D.C."/>
            <person name="Floudas D."/>
            <person name="Binder M."/>
            <person name="Majcherczyk A."/>
            <person name="Schneider P."/>
            <person name="Aerts A."/>
            <person name="Asiegbu F.O."/>
            <person name="Baker S.E."/>
            <person name="Barry K."/>
            <person name="Bendiksby M."/>
            <person name="Blumentritt M."/>
            <person name="Coutinho P.M."/>
            <person name="Cullen D."/>
            <person name="Cullen D."/>
            <person name="Gathman A."/>
            <person name="Goodell B."/>
            <person name="Henrissat B."/>
            <person name="Ihrmark K."/>
            <person name="Kauserud H."/>
            <person name="Kohler A."/>
            <person name="LaButti K."/>
            <person name="Lapidus A."/>
            <person name="Lavin J.L."/>
            <person name="Lee Y.-H."/>
            <person name="Lindquist E."/>
            <person name="Lilly W."/>
            <person name="Lucas S."/>
            <person name="Morin E."/>
            <person name="Murat C."/>
            <person name="Oguiza J.A."/>
            <person name="Park J."/>
            <person name="Pisabarro A.G."/>
            <person name="Riley R."/>
            <person name="Rosling A."/>
            <person name="Salamov A."/>
            <person name="Schmidt O."/>
            <person name="Schmutz J."/>
            <person name="Skrede I."/>
            <person name="Stenlid J."/>
            <person name="Wiebenga A."/>
            <person name="Xie X."/>
            <person name="Kues U."/>
            <person name="Hibbett D.S."/>
            <person name="Hoffmeister D."/>
            <person name="Hogberg N."/>
            <person name="Martin F."/>
            <person name="Grigoriev I.V."/>
            <person name="Watkinson S.C."/>
        </authorList>
    </citation>
    <scope>NUCLEOTIDE SEQUENCE</scope>
    <source>
        <strain evidence="2">S7.9</strain>
    </source>
</reference>
<dbReference type="HOGENOM" id="CLU_147763_0_0_1"/>
<dbReference type="InterPro" id="IPR040976">
    <property type="entry name" value="Pkinase_fungal"/>
</dbReference>
<dbReference type="PANTHER" id="PTHR38248">
    <property type="entry name" value="FUNK1 6"/>
    <property type="match status" value="1"/>
</dbReference>
<feature type="domain" description="Fungal-type protein kinase" evidence="1">
    <location>
        <begin position="2"/>
        <end position="139"/>
    </location>
</feature>
<protein>
    <recommendedName>
        <fullName evidence="1">Fungal-type protein kinase domain-containing protein</fullName>
    </recommendedName>
</protein>